<gene>
    <name evidence="1" type="ORF">METZ01_LOCUS202909</name>
</gene>
<reference evidence="1" key="1">
    <citation type="submission" date="2018-05" db="EMBL/GenBank/DDBJ databases">
        <authorList>
            <person name="Lanie J.A."/>
            <person name="Ng W.-L."/>
            <person name="Kazmierczak K.M."/>
            <person name="Andrzejewski T.M."/>
            <person name="Davidsen T.M."/>
            <person name="Wayne K.J."/>
            <person name="Tettelin H."/>
            <person name="Glass J.I."/>
            <person name="Rusch D."/>
            <person name="Podicherti R."/>
            <person name="Tsui H.-C.T."/>
            <person name="Winkler M.E."/>
        </authorList>
    </citation>
    <scope>NUCLEOTIDE SEQUENCE</scope>
</reference>
<accession>A0A382EHV0</accession>
<protein>
    <recommendedName>
        <fullName evidence="2">DUF3090 family protein</fullName>
    </recommendedName>
</protein>
<dbReference type="EMBL" id="UINC01044505">
    <property type="protein sequence ID" value="SVB50055.1"/>
    <property type="molecule type" value="Genomic_DNA"/>
</dbReference>
<organism evidence="1">
    <name type="scientific">marine metagenome</name>
    <dbReference type="NCBI Taxonomy" id="408172"/>
    <lineage>
        <taxon>unclassified sequences</taxon>
        <taxon>metagenomes</taxon>
        <taxon>ecological metagenomes</taxon>
    </lineage>
</organism>
<sequence>MVNFDNELNKVEYIETMTSGEPGNRIFSIELYTSQKSYKIFVEKEQLISISEYIIRNLYSINISDSNEENKHDIDYIDEEIKSNNIQIEIQNNNKIFILYFREETETEIFNKLKINLNFNQALLFAKSTLKLASQGRPLCKLCYRPMNKNDKSDSDSNICINCPRKNGHYKQKN</sequence>
<dbReference type="InterPro" id="IPR021441">
    <property type="entry name" value="DUF3090"/>
</dbReference>
<dbReference type="AlphaFoldDB" id="A0A382EHV0"/>
<proteinExistence type="predicted"/>
<evidence type="ECO:0000313" key="1">
    <source>
        <dbReference type="EMBL" id="SVB50055.1"/>
    </source>
</evidence>
<name>A0A382EHV0_9ZZZZ</name>
<evidence type="ECO:0008006" key="2">
    <source>
        <dbReference type="Google" id="ProtNLM"/>
    </source>
</evidence>
<dbReference type="Pfam" id="PF11290">
    <property type="entry name" value="DUF3090"/>
    <property type="match status" value="1"/>
</dbReference>